<gene>
    <name evidence="3" type="ORF">BRM3_02010</name>
</gene>
<dbReference type="RefSeq" id="WP_263594444.1">
    <property type="nucleotide sequence ID" value="NZ_CP107020.1"/>
</dbReference>
<organism evidence="3 4">
    <name type="scientific">Brachybacterium huguangmaarense</name>
    <dbReference type="NCBI Taxonomy" id="1652028"/>
    <lineage>
        <taxon>Bacteria</taxon>
        <taxon>Bacillati</taxon>
        <taxon>Actinomycetota</taxon>
        <taxon>Actinomycetes</taxon>
        <taxon>Micrococcales</taxon>
        <taxon>Dermabacteraceae</taxon>
        <taxon>Brachybacterium</taxon>
    </lineage>
</organism>
<evidence type="ECO:0000313" key="3">
    <source>
        <dbReference type="EMBL" id="UYG17235.1"/>
    </source>
</evidence>
<feature type="transmembrane region" description="Helical" evidence="2">
    <location>
        <begin position="242"/>
        <end position="269"/>
    </location>
</feature>
<accession>A0ABY6G2D5</accession>
<evidence type="ECO:0000256" key="1">
    <source>
        <dbReference type="SAM" id="MobiDB-lite"/>
    </source>
</evidence>
<proteinExistence type="predicted"/>
<protein>
    <recommendedName>
        <fullName evidence="5">Serine/arginine repetitive matrix protein 2</fullName>
    </recommendedName>
</protein>
<keyword evidence="2" id="KW-0472">Membrane</keyword>
<dbReference type="EMBL" id="CP107020">
    <property type="protein sequence ID" value="UYG17235.1"/>
    <property type="molecule type" value="Genomic_DNA"/>
</dbReference>
<reference evidence="3" key="1">
    <citation type="submission" date="2022-10" db="EMBL/GenBank/DDBJ databases">
        <title>Whole-Genome Sequencing of Brachybacterium huguangmaarense BRM-3, Isolated from Betula schmidtii.</title>
        <authorList>
            <person name="Haam D."/>
        </authorList>
    </citation>
    <scope>NUCLEOTIDE SEQUENCE</scope>
    <source>
        <strain evidence="3">BRM-3</strain>
    </source>
</reference>
<feature type="region of interest" description="Disordered" evidence="1">
    <location>
        <begin position="1"/>
        <end position="106"/>
    </location>
</feature>
<evidence type="ECO:0000256" key="2">
    <source>
        <dbReference type="SAM" id="Phobius"/>
    </source>
</evidence>
<keyword evidence="4" id="KW-1185">Reference proteome</keyword>
<feature type="transmembrane region" description="Helical" evidence="2">
    <location>
        <begin position="112"/>
        <end position="137"/>
    </location>
</feature>
<dbReference type="Proteomes" id="UP001164305">
    <property type="component" value="Chromosome"/>
</dbReference>
<keyword evidence="2" id="KW-1133">Transmembrane helix</keyword>
<name>A0ABY6G2D5_9MICO</name>
<feature type="compositionally biased region" description="Low complexity" evidence="1">
    <location>
        <begin position="8"/>
        <end position="32"/>
    </location>
</feature>
<evidence type="ECO:0008006" key="5">
    <source>
        <dbReference type="Google" id="ProtNLM"/>
    </source>
</evidence>
<keyword evidence="2" id="KW-0812">Transmembrane</keyword>
<feature type="compositionally biased region" description="Pro residues" evidence="1">
    <location>
        <begin position="88"/>
        <end position="104"/>
    </location>
</feature>
<sequence>MSDDRSGSSRPRPSYGLPGPSSTPSAPGSSRPVYGLPGQTPSAPAPDGWEHGAQAPPVHPAGPSTTGSDPWSGPAPAGVAGLGEPGSPSSPPPWGAAPTGPTPMPSRGRRGLVQLLVGIACFLLGGIALVVGVVMAFGSVVGAVTDGPQAFGGPSGSIDAAGGHMYLVLVPEAQADAATCTADATDDSVVDVTPASGTVDFADGSGTYRQMLGVWAHEDTTITITCEGADASYVGPVSPTRLLLPLAIGVIGGLLLGVLGLILVIVGIVRLRRSSRMR</sequence>
<evidence type="ECO:0000313" key="4">
    <source>
        <dbReference type="Proteomes" id="UP001164305"/>
    </source>
</evidence>